<name>A0ABP8LCQ7_9BACT</name>
<organism evidence="2 3">
    <name type="scientific">Pontibacter saemangeumensis</name>
    <dbReference type="NCBI Taxonomy" id="1084525"/>
    <lineage>
        <taxon>Bacteria</taxon>
        <taxon>Pseudomonadati</taxon>
        <taxon>Bacteroidota</taxon>
        <taxon>Cytophagia</taxon>
        <taxon>Cytophagales</taxon>
        <taxon>Hymenobacteraceae</taxon>
        <taxon>Pontibacter</taxon>
    </lineage>
</organism>
<sequence>MNVTCLIPFYNERERIAHVLHVITKIRPIKQVLCVDDGSTDGTATYIRQHWPQVQLVQLPQNQGKTAAIAHALKFVKNEVILLMDADLQELREEEIGAAIEAFDTQPAIDMIILRRINSPWFVRWYRSDILLSGERLIRKTDLQQVMKQRVKRYQLEVGINRYMLRHKKVVRWMPWSAMNTYKVDKLGVLDGSKREFRMYVEIVSFVGFSHMMLQLASFTKRLKHKPHHTNSMPDVAYREGLLEDMSLF</sequence>
<accession>A0ABP8LCQ7</accession>
<feature type="domain" description="Glycosyltransferase 2-like" evidence="1">
    <location>
        <begin position="5"/>
        <end position="171"/>
    </location>
</feature>
<proteinExistence type="predicted"/>
<dbReference type="CDD" id="cd04179">
    <property type="entry name" value="DPM_DPG-synthase_like"/>
    <property type="match status" value="1"/>
</dbReference>
<dbReference type="PANTHER" id="PTHR48090:SF7">
    <property type="entry name" value="RFBJ PROTEIN"/>
    <property type="match status" value="1"/>
</dbReference>
<dbReference type="Pfam" id="PF00535">
    <property type="entry name" value="Glycos_transf_2"/>
    <property type="match status" value="1"/>
</dbReference>
<keyword evidence="3" id="KW-1185">Reference proteome</keyword>
<dbReference type="SUPFAM" id="SSF53448">
    <property type="entry name" value="Nucleotide-diphospho-sugar transferases"/>
    <property type="match status" value="1"/>
</dbReference>
<dbReference type="InterPro" id="IPR001173">
    <property type="entry name" value="Glyco_trans_2-like"/>
</dbReference>
<dbReference type="Gene3D" id="3.90.550.10">
    <property type="entry name" value="Spore Coat Polysaccharide Biosynthesis Protein SpsA, Chain A"/>
    <property type="match status" value="1"/>
</dbReference>
<dbReference type="Proteomes" id="UP001500552">
    <property type="component" value="Unassembled WGS sequence"/>
</dbReference>
<dbReference type="EMBL" id="BAABHC010000003">
    <property type="protein sequence ID" value="GAA4426487.1"/>
    <property type="molecule type" value="Genomic_DNA"/>
</dbReference>
<evidence type="ECO:0000313" key="2">
    <source>
        <dbReference type="EMBL" id="GAA4426487.1"/>
    </source>
</evidence>
<dbReference type="PANTHER" id="PTHR48090">
    <property type="entry name" value="UNDECAPRENYL-PHOSPHATE 4-DEOXY-4-FORMAMIDO-L-ARABINOSE TRANSFERASE-RELATED"/>
    <property type="match status" value="1"/>
</dbReference>
<evidence type="ECO:0000259" key="1">
    <source>
        <dbReference type="Pfam" id="PF00535"/>
    </source>
</evidence>
<dbReference type="InterPro" id="IPR050256">
    <property type="entry name" value="Glycosyltransferase_2"/>
</dbReference>
<gene>
    <name evidence="2" type="ORF">GCM10023188_08590</name>
</gene>
<evidence type="ECO:0000313" key="3">
    <source>
        <dbReference type="Proteomes" id="UP001500552"/>
    </source>
</evidence>
<reference evidence="3" key="1">
    <citation type="journal article" date="2019" name="Int. J. Syst. Evol. Microbiol.">
        <title>The Global Catalogue of Microorganisms (GCM) 10K type strain sequencing project: providing services to taxonomists for standard genome sequencing and annotation.</title>
        <authorList>
            <consortium name="The Broad Institute Genomics Platform"/>
            <consortium name="The Broad Institute Genome Sequencing Center for Infectious Disease"/>
            <person name="Wu L."/>
            <person name="Ma J."/>
        </authorList>
    </citation>
    <scope>NUCLEOTIDE SEQUENCE [LARGE SCALE GENOMIC DNA]</scope>
    <source>
        <strain evidence="3">JCM 17926</strain>
    </source>
</reference>
<dbReference type="InterPro" id="IPR029044">
    <property type="entry name" value="Nucleotide-diphossugar_trans"/>
</dbReference>
<dbReference type="RefSeq" id="WP_345157037.1">
    <property type="nucleotide sequence ID" value="NZ_BAABHC010000003.1"/>
</dbReference>
<protein>
    <submittedName>
        <fullName evidence="2">Glycosyltransferase</fullName>
    </submittedName>
</protein>
<comment type="caution">
    <text evidence="2">The sequence shown here is derived from an EMBL/GenBank/DDBJ whole genome shotgun (WGS) entry which is preliminary data.</text>
</comment>